<keyword evidence="1 3" id="KW-0963">Cytoplasm</keyword>
<dbReference type="Gene3D" id="3.30.300.70">
    <property type="entry name" value="RimP-like superfamily, N-terminal"/>
    <property type="match status" value="1"/>
</dbReference>
<comment type="similarity">
    <text evidence="3">Belongs to the RimP family.</text>
</comment>
<keyword evidence="7" id="KW-1185">Reference proteome</keyword>
<dbReference type="Pfam" id="PF02576">
    <property type="entry name" value="RimP_N"/>
    <property type="match status" value="1"/>
</dbReference>
<accession>A0ABS0J2S8</accession>
<dbReference type="CDD" id="cd01734">
    <property type="entry name" value="YlxS_C"/>
    <property type="match status" value="1"/>
</dbReference>
<gene>
    <name evidence="3 6" type="primary">rimP</name>
    <name evidence="6" type="ORF">FVW20_06795</name>
</gene>
<dbReference type="RefSeq" id="WP_196608838.1">
    <property type="nucleotide sequence ID" value="NZ_VRYY01000156.1"/>
</dbReference>
<dbReference type="EMBL" id="VRYY01000156">
    <property type="protein sequence ID" value="MBG3876742.1"/>
    <property type="molecule type" value="Genomic_DNA"/>
</dbReference>
<dbReference type="NCBIfam" id="NF011225">
    <property type="entry name" value="PRK14632.1"/>
    <property type="match status" value="1"/>
</dbReference>
<dbReference type="PANTHER" id="PTHR33867:SF1">
    <property type="entry name" value="RIBOSOME MATURATION FACTOR RIMP"/>
    <property type="match status" value="1"/>
</dbReference>
<protein>
    <recommendedName>
        <fullName evidence="3">Ribosome maturation factor RimP</fullName>
    </recommendedName>
</protein>
<feature type="domain" description="Ribosome maturation factor RimP N-terminal" evidence="5">
    <location>
        <begin position="81"/>
        <end position="120"/>
    </location>
</feature>
<dbReference type="Proteomes" id="UP001194469">
    <property type="component" value="Unassembled WGS sequence"/>
</dbReference>
<comment type="subcellular location">
    <subcellularLocation>
        <location evidence="3">Cytoplasm</location>
    </subcellularLocation>
</comment>
<dbReference type="HAMAP" id="MF_01077">
    <property type="entry name" value="RimP"/>
    <property type="match status" value="1"/>
</dbReference>
<feature type="compositionally biased region" description="Basic residues" evidence="4">
    <location>
        <begin position="212"/>
        <end position="223"/>
    </location>
</feature>
<comment type="function">
    <text evidence="3">Required for maturation of 30S ribosomal subunits.</text>
</comment>
<dbReference type="InterPro" id="IPR028989">
    <property type="entry name" value="RimP_N"/>
</dbReference>
<dbReference type="InterPro" id="IPR003728">
    <property type="entry name" value="Ribosome_maturation_RimP"/>
</dbReference>
<evidence type="ECO:0000256" key="1">
    <source>
        <dbReference type="ARBA" id="ARBA00022490"/>
    </source>
</evidence>
<reference evidence="6 7" key="1">
    <citation type="submission" date="2019-08" db="EMBL/GenBank/DDBJ databases">
        <authorList>
            <person name="Luo N."/>
        </authorList>
    </citation>
    <scope>NUCLEOTIDE SEQUENCE [LARGE SCALE GENOMIC DNA]</scope>
    <source>
        <strain evidence="6 7">NCIMB 9442</strain>
    </source>
</reference>
<feature type="region of interest" description="Disordered" evidence="4">
    <location>
        <begin position="198"/>
        <end position="234"/>
    </location>
</feature>
<name>A0ABS0J2S8_9BACT</name>
<proteinExistence type="inferred from homology"/>
<evidence type="ECO:0000256" key="2">
    <source>
        <dbReference type="ARBA" id="ARBA00022517"/>
    </source>
</evidence>
<sequence>MSTHPLRDAVAAIATPLADALGIALWGIEIIDGGRMVLRVYVDAKPGMSVPEAAAPEIAAPQVAAPEVAAPDGEAAGDATPERVTIDQCARLSRQLGLALDVEDVVRDAYVLEVSSPGLERPFFEIAQIAPYVGRTIELTLAVPHPEWPGRRKFRADIVRVEGDTLTFLPDTAPRPDEDPAPISVAWDDVKKAHLIHIFPDTTRPQPGGKTGQRKKAQPKKPARGGAPHDDTTD</sequence>
<dbReference type="InterPro" id="IPR035956">
    <property type="entry name" value="RimP_N_sf"/>
</dbReference>
<dbReference type="SUPFAM" id="SSF75420">
    <property type="entry name" value="YhbC-like, N-terminal domain"/>
    <property type="match status" value="2"/>
</dbReference>
<evidence type="ECO:0000256" key="4">
    <source>
        <dbReference type="SAM" id="MobiDB-lite"/>
    </source>
</evidence>
<evidence type="ECO:0000313" key="7">
    <source>
        <dbReference type="Proteomes" id="UP001194469"/>
    </source>
</evidence>
<comment type="caution">
    <text evidence="6">The sequence shown here is derived from an EMBL/GenBank/DDBJ whole genome shotgun (WGS) entry which is preliminary data.</text>
</comment>
<evidence type="ECO:0000313" key="6">
    <source>
        <dbReference type="EMBL" id="MBG3876742.1"/>
    </source>
</evidence>
<dbReference type="InterPro" id="IPR028998">
    <property type="entry name" value="RimP_C"/>
</dbReference>
<keyword evidence="2 3" id="KW-0690">Ribosome biogenesis</keyword>
<evidence type="ECO:0000256" key="3">
    <source>
        <dbReference type="HAMAP-Rule" id="MF_01077"/>
    </source>
</evidence>
<evidence type="ECO:0000259" key="5">
    <source>
        <dbReference type="Pfam" id="PF02576"/>
    </source>
</evidence>
<dbReference type="PANTHER" id="PTHR33867">
    <property type="entry name" value="RIBOSOME MATURATION FACTOR RIMP"/>
    <property type="match status" value="1"/>
</dbReference>
<organism evidence="6 7">
    <name type="scientific">Nitratidesulfovibrio oxamicus</name>
    <dbReference type="NCBI Taxonomy" id="32016"/>
    <lineage>
        <taxon>Bacteria</taxon>
        <taxon>Pseudomonadati</taxon>
        <taxon>Thermodesulfobacteriota</taxon>
        <taxon>Desulfovibrionia</taxon>
        <taxon>Desulfovibrionales</taxon>
        <taxon>Desulfovibrionaceae</taxon>
        <taxon>Nitratidesulfovibrio</taxon>
    </lineage>
</organism>
<dbReference type="SUPFAM" id="SSF74942">
    <property type="entry name" value="YhbC-like, C-terminal domain"/>
    <property type="match status" value="1"/>
</dbReference>
<dbReference type="InterPro" id="IPR036847">
    <property type="entry name" value="RimP_C_sf"/>
</dbReference>